<proteinExistence type="predicted"/>
<dbReference type="EMBL" id="GGEC01040279">
    <property type="protein sequence ID" value="MBX20763.1"/>
    <property type="molecule type" value="Transcribed_RNA"/>
</dbReference>
<evidence type="ECO:0000313" key="1">
    <source>
        <dbReference type="EMBL" id="MBX20763.1"/>
    </source>
</evidence>
<protein>
    <submittedName>
        <fullName evidence="1">Transcription factor MYB59</fullName>
    </submittedName>
</protein>
<name>A0A2P2LS58_RHIMU</name>
<dbReference type="AlphaFoldDB" id="A0A2P2LS58"/>
<sequence>MAKCTGLNRSGKSYRLIWVNYVKLVLLGLKKRSNYTLLSLHAFWG</sequence>
<accession>A0A2P2LS58</accession>
<organism evidence="1">
    <name type="scientific">Rhizophora mucronata</name>
    <name type="common">Asiatic mangrove</name>
    <dbReference type="NCBI Taxonomy" id="61149"/>
    <lineage>
        <taxon>Eukaryota</taxon>
        <taxon>Viridiplantae</taxon>
        <taxon>Streptophyta</taxon>
        <taxon>Embryophyta</taxon>
        <taxon>Tracheophyta</taxon>
        <taxon>Spermatophyta</taxon>
        <taxon>Magnoliopsida</taxon>
        <taxon>eudicotyledons</taxon>
        <taxon>Gunneridae</taxon>
        <taxon>Pentapetalae</taxon>
        <taxon>rosids</taxon>
        <taxon>fabids</taxon>
        <taxon>Malpighiales</taxon>
        <taxon>Rhizophoraceae</taxon>
        <taxon>Rhizophora</taxon>
    </lineage>
</organism>
<reference evidence="1" key="1">
    <citation type="submission" date="2018-02" db="EMBL/GenBank/DDBJ databases">
        <title>Rhizophora mucronata_Transcriptome.</title>
        <authorList>
            <person name="Meera S.P."/>
            <person name="Sreeshan A."/>
            <person name="Augustine A."/>
        </authorList>
    </citation>
    <scope>NUCLEOTIDE SEQUENCE</scope>
    <source>
        <tissue evidence="1">Leaf</tissue>
    </source>
</reference>